<dbReference type="eggNOG" id="KOG1325">
    <property type="taxonomic scope" value="Eukaryota"/>
</dbReference>
<dbReference type="SUPFAM" id="SSF52151">
    <property type="entry name" value="FabD/lysophospholipase-like"/>
    <property type="match status" value="1"/>
</dbReference>
<dbReference type="EMBL" id="DS480384">
    <property type="protein sequence ID" value="EDO18854.1"/>
    <property type="molecule type" value="Genomic_DNA"/>
</dbReference>
<dbReference type="HOGENOM" id="CLU_014602_0_0_1"/>
<dbReference type="GO" id="GO:0005886">
    <property type="term" value="C:plasma membrane"/>
    <property type="evidence" value="ECO:0007669"/>
    <property type="project" value="TreeGrafter"/>
</dbReference>
<dbReference type="GO" id="GO:0005576">
    <property type="term" value="C:extracellular region"/>
    <property type="evidence" value="ECO:0007669"/>
    <property type="project" value="EnsemblFungi"/>
</dbReference>
<dbReference type="InterPro" id="IPR016035">
    <property type="entry name" value="Acyl_Trfase/lysoPLipase"/>
</dbReference>
<evidence type="ECO:0000256" key="3">
    <source>
        <dbReference type="ARBA" id="ARBA00022729"/>
    </source>
</evidence>
<reference evidence="12 13" key="1">
    <citation type="journal article" date="2007" name="Proc. Natl. Acad. Sci. U.S.A.">
        <title>Independent sorting-out of thousands of duplicated gene pairs in two yeast species descended from a whole-genome duplication.</title>
        <authorList>
            <person name="Scannell D.R."/>
            <person name="Frank A.C."/>
            <person name="Conant G.C."/>
            <person name="Byrne K.P."/>
            <person name="Woolfit M."/>
            <person name="Wolfe K.H."/>
        </authorList>
    </citation>
    <scope>NUCLEOTIDE SEQUENCE [LARGE SCALE GENOMIC DNA]</scope>
    <source>
        <strain evidence="13">ATCC 22028 / DSM 70294 / BCRC 21397 / CBS 2163 / NBRC 10782 / NRRL Y-8283 / UCD 57-17</strain>
    </source>
</reference>
<dbReference type="GO" id="GO:0004623">
    <property type="term" value="F:phospholipase A2 activity"/>
    <property type="evidence" value="ECO:0007669"/>
    <property type="project" value="TreeGrafter"/>
</dbReference>
<evidence type="ECO:0000313" key="12">
    <source>
        <dbReference type="EMBL" id="EDO18854.1"/>
    </source>
</evidence>
<feature type="compositionally biased region" description="Low complexity" evidence="10">
    <location>
        <begin position="584"/>
        <end position="642"/>
    </location>
</feature>
<evidence type="ECO:0000256" key="7">
    <source>
        <dbReference type="ARBA" id="ARBA00023180"/>
    </source>
</evidence>
<dbReference type="KEGG" id="vpo:Kpol_1023p23"/>
<keyword evidence="4 8" id="KW-0378">Hydrolase</keyword>
<dbReference type="Pfam" id="PF01735">
    <property type="entry name" value="PLA2_B"/>
    <property type="match status" value="1"/>
</dbReference>
<dbReference type="GO" id="GO:0004622">
    <property type="term" value="F:phosphatidylcholine lysophospholipase activity"/>
    <property type="evidence" value="ECO:0007669"/>
    <property type="project" value="UniProtKB-EC"/>
</dbReference>
<dbReference type="GO" id="GO:0046488">
    <property type="term" value="P:phosphatidylinositol metabolic process"/>
    <property type="evidence" value="ECO:0007669"/>
    <property type="project" value="EnsemblFungi"/>
</dbReference>
<dbReference type="InParanoid" id="A7TFP6"/>
<dbReference type="GeneID" id="5547170"/>
<dbReference type="SMART" id="SM00022">
    <property type="entry name" value="PLAc"/>
    <property type="match status" value="1"/>
</dbReference>
<dbReference type="PANTHER" id="PTHR10728:SF33">
    <property type="entry name" value="LYSOPHOSPHOLIPASE 1-RELATED"/>
    <property type="match status" value="1"/>
</dbReference>
<dbReference type="OrthoDB" id="4084751at2759"/>
<feature type="region of interest" description="Disordered" evidence="10">
    <location>
        <begin position="582"/>
        <end position="646"/>
    </location>
</feature>
<dbReference type="FunFam" id="3.40.1090.10:FF:000010">
    <property type="entry name" value="Lysophospholipase"/>
    <property type="match status" value="1"/>
</dbReference>
<comment type="similarity">
    <text evidence="1 9">Belongs to the lysophospholipase family.</text>
</comment>
<dbReference type="RefSeq" id="XP_001646712.1">
    <property type="nucleotide sequence ID" value="XM_001646662.1"/>
</dbReference>
<keyword evidence="13" id="KW-1185">Reference proteome</keyword>
<feature type="chain" id="PRO_5005121900" description="Lysophospholipase" evidence="9">
    <location>
        <begin position="19"/>
        <end position="671"/>
    </location>
</feature>
<dbReference type="Proteomes" id="UP000000267">
    <property type="component" value="Unassembled WGS sequence"/>
</dbReference>
<comment type="catalytic activity">
    <reaction evidence="9">
        <text>a 1-acyl-sn-glycero-3-phosphocholine + H2O = sn-glycerol 3-phosphocholine + a fatty acid + H(+)</text>
        <dbReference type="Rhea" id="RHEA:15177"/>
        <dbReference type="ChEBI" id="CHEBI:15377"/>
        <dbReference type="ChEBI" id="CHEBI:15378"/>
        <dbReference type="ChEBI" id="CHEBI:16870"/>
        <dbReference type="ChEBI" id="CHEBI:28868"/>
        <dbReference type="ChEBI" id="CHEBI:58168"/>
        <dbReference type="EC" id="3.1.1.5"/>
    </reaction>
</comment>
<dbReference type="PhylomeDB" id="A7TFP6"/>
<evidence type="ECO:0000256" key="8">
    <source>
        <dbReference type="PROSITE-ProRule" id="PRU00555"/>
    </source>
</evidence>
<name>A7TFP6_VANPO</name>
<evidence type="ECO:0000256" key="10">
    <source>
        <dbReference type="SAM" id="MobiDB-lite"/>
    </source>
</evidence>
<dbReference type="EC" id="3.1.1.5" evidence="2 9"/>
<accession>A7TFP6</accession>
<dbReference type="InterPro" id="IPR002642">
    <property type="entry name" value="LysoPLipase_cat_dom"/>
</dbReference>
<evidence type="ECO:0000256" key="1">
    <source>
        <dbReference type="ARBA" id="ARBA00008780"/>
    </source>
</evidence>
<organism evidence="13">
    <name type="scientific">Vanderwaltozyma polyspora (strain ATCC 22028 / DSM 70294 / BCRC 21397 / CBS 2163 / NBRC 10782 / NRRL Y-8283 / UCD 57-17)</name>
    <name type="common">Kluyveromyces polysporus</name>
    <dbReference type="NCBI Taxonomy" id="436907"/>
    <lineage>
        <taxon>Eukaryota</taxon>
        <taxon>Fungi</taxon>
        <taxon>Dikarya</taxon>
        <taxon>Ascomycota</taxon>
        <taxon>Saccharomycotina</taxon>
        <taxon>Saccharomycetes</taxon>
        <taxon>Saccharomycetales</taxon>
        <taxon>Saccharomycetaceae</taxon>
        <taxon>Vanderwaltozyma</taxon>
    </lineage>
</organism>
<keyword evidence="6 8" id="KW-0443">Lipid metabolism</keyword>
<dbReference type="AlphaFoldDB" id="A7TFP6"/>
<sequence>MQLFSFLLAAPLVSSVIAWSPSNGYAPANVSCPSDFNLIREASSQLSDNETEWLSLRNEVTSEALQNFLNRATRNFTNSSLIDDLFSGNSSNVPKIGIACSGGGYRAMLSGAGMIAAFDNRTVGANENGLGGLLQSTTYLAGLSGGNWLTGTLALNNWTSVQDIVDNMGNNGSIWDISNSLVTQDAATVQLWTQVFQAIASKQEAGFNTTLADYWGRALSYDFFPTLPQGGAGLTWSTIRDSDVFRRGLMPFPISVTDVRHPYSGITYMNSTIVEFNPFEMGSWDPSLNSFADVKFIGSDVSNGTAVNEGQCIAGFDNAGFVLGTSSTLFTPSMVEAVELILGNSTNTTVGELLISMISNDNEDVALFAPNPFRDSAFGSNSDLSSDPSLFLADGGEDTIEVPLISLIQKQRDLDVVFAFDNSADTVDSWPNGTAMVGAYRRQFSEQGQDIAFPYVPDEETFVSEGLNKRPTFFGCDARNLTELSYIPPLLIYVPNADYSFASNTSTLQLQYSEAESKALIQNGFEAATRGNLTDDSRFMGCVACAVMRRKQQSMNATLPAECNACLAEYCWTGTAASIPDDITNSTSTNTSSSVAESSSATDQSTLTTSTVSSRSSTRSATGSATSSSANSAAAATTSSTRQNNAGNSLMETSKFAMSFVFVLNLFLGNL</sequence>
<protein>
    <recommendedName>
        <fullName evidence="2 9">Lysophospholipase</fullName>
        <ecNumber evidence="2 9">3.1.1.5</ecNumber>
    </recommendedName>
</protein>
<dbReference type="PROSITE" id="PS51210">
    <property type="entry name" value="PLA2C"/>
    <property type="match status" value="1"/>
</dbReference>
<evidence type="ECO:0000256" key="9">
    <source>
        <dbReference type="RuleBase" id="RU362103"/>
    </source>
</evidence>
<feature type="domain" description="PLA2c" evidence="11">
    <location>
        <begin position="31"/>
        <end position="577"/>
    </location>
</feature>
<evidence type="ECO:0000313" key="13">
    <source>
        <dbReference type="Proteomes" id="UP000000267"/>
    </source>
</evidence>
<evidence type="ECO:0000256" key="6">
    <source>
        <dbReference type="ARBA" id="ARBA00023098"/>
    </source>
</evidence>
<evidence type="ECO:0000259" key="11">
    <source>
        <dbReference type="PROSITE" id="PS51210"/>
    </source>
</evidence>
<feature type="signal peptide" evidence="9">
    <location>
        <begin position="1"/>
        <end position="18"/>
    </location>
</feature>
<dbReference type="GO" id="GO:0005783">
    <property type="term" value="C:endoplasmic reticulum"/>
    <property type="evidence" value="ECO:0007669"/>
    <property type="project" value="TreeGrafter"/>
</dbReference>
<keyword evidence="5 8" id="KW-0442">Lipid degradation</keyword>
<evidence type="ECO:0000256" key="4">
    <source>
        <dbReference type="ARBA" id="ARBA00022801"/>
    </source>
</evidence>
<gene>
    <name evidence="12" type="ORF">Kpol_1023p23</name>
</gene>
<proteinExistence type="inferred from homology"/>
<keyword evidence="7" id="KW-0325">Glycoprotein</keyword>
<dbReference type="PANTHER" id="PTHR10728">
    <property type="entry name" value="CYTOSOLIC PHOSPHOLIPASE A2"/>
    <property type="match status" value="1"/>
</dbReference>
<evidence type="ECO:0000256" key="2">
    <source>
        <dbReference type="ARBA" id="ARBA00013274"/>
    </source>
</evidence>
<dbReference type="OMA" id="FARYCWN"/>
<dbReference type="STRING" id="436907.A7TFP6"/>
<evidence type="ECO:0000256" key="5">
    <source>
        <dbReference type="ARBA" id="ARBA00022963"/>
    </source>
</evidence>
<dbReference type="GO" id="GO:0005829">
    <property type="term" value="C:cytosol"/>
    <property type="evidence" value="ECO:0007669"/>
    <property type="project" value="TreeGrafter"/>
</dbReference>
<dbReference type="GO" id="GO:0006660">
    <property type="term" value="P:phosphatidylserine catabolic process"/>
    <property type="evidence" value="ECO:0007669"/>
    <property type="project" value="EnsemblFungi"/>
</dbReference>
<keyword evidence="3 9" id="KW-0732">Signal</keyword>
<dbReference type="Gene3D" id="3.40.1090.10">
    <property type="entry name" value="Cytosolic phospholipase A2 catalytic domain"/>
    <property type="match status" value="1"/>
</dbReference>